<comment type="caution">
    <text evidence="6">The sequence shown here is derived from an EMBL/GenBank/DDBJ whole genome shotgun (WGS) entry which is preliminary data.</text>
</comment>
<dbReference type="Proteomes" id="UP000828390">
    <property type="component" value="Unassembled WGS sequence"/>
</dbReference>
<dbReference type="InterPro" id="IPR028082">
    <property type="entry name" value="Peripla_BP_I"/>
</dbReference>
<comment type="subcellular location">
    <subcellularLocation>
        <location evidence="1">Membrane</location>
    </subcellularLocation>
</comment>
<evidence type="ECO:0000256" key="2">
    <source>
        <dbReference type="ARBA" id="ARBA00022692"/>
    </source>
</evidence>
<evidence type="ECO:0000256" key="3">
    <source>
        <dbReference type="ARBA" id="ARBA00022989"/>
    </source>
</evidence>
<gene>
    <name evidence="6" type="ORF">DPMN_015341</name>
</gene>
<organism evidence="6 7">
    <name type="scientific">Dreissena polymorpha</name>
    <name type="common">Zebra mussel</name>
    <name type="synonym">Mytilus polymorpha</name>
    <dbReference type="NCBI Taxonomy" id="45954"/>
    <lineage>
        <taxon>Eukaryota</taxon>
        <taxon>Metazoa</taxon>
        <taxon>Spiralia</taxon>
        <taxon>Lophotrochozoa</taxon>
        <taxon>Mollusca</taxon>
        <taxon>Bivalvia</taxon>
        <taxon>Autobranchia</taxon>
        <taxon>Heteroconchia</taxon>
        <taxon>Euheterodonta</taxon>
        <taxon>Imparidentia</taxon>
        <taxon>Neoheterodontei</taxon>
        <taxon>Myida</taxon>
        <taxon>Dreissenoidea</taxon>
        <taxon>Dreissenidae</taxon>
        <taxon>Dreissena</taxon>
    </lineage>
</organism>
<dbReference type="EMBL" id="JAIWYP010000001">
    <property type="protein sequence ID" value="KAH3891248.1"/>
    <property type="molecule type" value="Genomic_DNA"/>
</dbReference>
<feature type="domain" description="Receptor ligand binding region" evidence="5">
    <location>
        <begin position="26"/>
        <end position="140"/>
    </location>
</feature>
<keyword evidence="3" id="KW-1133">Transmembrane helix</keyword>
<accession>A0A9D4NB58</accession>
<dbReference type="SUPFAM" id="SSF53822">
    <property type="entry name" value="Periplasmic binding protein-like I"/>
    <property type="match status" value="1"/>
</dbReference>
<evidence type="ECO:0000256" key="1">
    <source>
        <dbReference type="ARBA" id="ARBA00004370"/>
    </source>
</evidence>
<name>A0A9D4NB58_DREPO</name>
<dbReference type="Pfam" id="PF01094">
    <property type="entry name" value="ANF_receptor"/>
    <property type="match status" value="1"/>
</dbReference>
<sequence>MIDDDDVRFLSSGEIWRRGEADDMVARQAFQNVLYFCLGHTTAPVASWRDGAMAAFDNVFHGRTDAPLPSEPDEYSAYLHDTVIYYARLLNQSLSNNYTGSGDDLFDFGDTVYFPGLSGDVIINQLGERWPSFYVYDMDTSGSFIQVANLQFAIADTRIRMNSSFTKITWGDGRTTDDPYIPPDTPDCGFYNEFCTPDAPTTSKNWI</sequence>
<reference evidence="6" key="2">
    <citation type="submission" date="2020-11" db="EMBL/GenBank/DDBJ databases">
        <authorList>
            <person name="McCartney M.A."/>
            <person name="Auch B."/>
            <person name="Kono T."/>
            <person name="Mallez S."/>
            <person name="Becker A."/>
            <person name="Gohl D.M."/>
            <person name="Silverstein K.A.T."/>
            <person name="Koren S."/>
            <person name="Bechman K.B."/>
            <person name="Herman A."/>
            <person name="Abrahante J.E."/>
            <person name="Garbe J."/>
        </authorList>
    </citation>
    <scope>NUCLEOTIDE SEQUENCE</scope>
    <source>
        <strain evidence="6">Duluth1</strain>
        <tissue evidence="6">Whole animal</tissue>
    </source>
</reference>
<keyword evidence="4" id="KW-0472">Membrane</keyword>
<dbReference type="GO" id="GO:0016020">
    <property type="term" value="C:membrane"/>
    <property type="evidence" value="ECO:0007669"/>
    <property type="project" value="UniProtKB-SubCell"/>
</dbReference>
<evidence type="ECO:0000313" key="6">
    <source>
        <dbReference type="EMBL" id="KAH3891248.1"/>
    </source>
</evidence>
<evidence type="ECO:0000256" key="4">
    <source>
        <dbReference type="ARBA" id="ARBA00023136"/>
    </source>
</evidence>
<proteinExistence type="predicted"/>
<keyword evidence="2" id="KW-0812">Transmembrane</keyword>
<dbReference type="AlphaFoldDB" id="A0A9D4NB58"/>
<reference evidence="6" key="1">
    <citation type="journal article" date="2019" name="bioRxiv">
        <title>The Genome of the Zebra Mussel, Dreissena polymorpha: A Resource for Invasive Species Research.</title>
        <authorList>
            <person name="McCartney M.A."/>
            <person name="Auch B."/>
            <person name="Kono T."/>
            <person name="Mallez S."/>
            <person name="Zhang Y."/>
            <person name="Obille A."/>
            <person name="Becker A."/>
            <person name="Abrahante J.E."/>
            <person name="Garbe J."/>
            <person name="Badalamenti J.P."/>
            <person name="Herman A."/>
            <person name="Mangelson H."/>
            <person name="Liachko I."/>
            <person name="Sullivan S."/>
            <person name="Sone E.D."/>
            <person name="Koren S."/>
            <person name="Silverstein K.A.T."/>
            <person name="Beckman K.B."/>
            <person name="Gohl D.M."/>
        </authorList>
    </citation>
    <scope>NUCLEOTIDE SEQUENCE</scope>
    <source>
        <strain evidence="6">Duluth1</strain>
        <tissue evidence="6">Whole animal</tissue>
    </source>
</reference>
<evidence type="ECO:0000259" key="5">
    <source>
        <dbReference type="Pfam" id="PF01094"/>
    </source>
</evidence>
<protein>
    <recommendedName>
        <fullName evidence="5">Receptor ligand binding region domain-containing protein</fullName>
    </recommendedName>
</protein>
<evidence type="ECO:0000313" key="7">
    <source>
        <dbReference type="Proteomes" id="UP000828390"/>
    </source>
</evidence>
<dbReference type="InterPro" id="IPR001828">
    <property type="entry name" value="ANF_lig-bd_rcpt"/>
</dbReference>
<keyword evidence="7" id="KW-1185">Reference proteome</keyword>
<dbReference type="Gene3D" id="3.40.50.2300">
    <property type="match status" value="1"/>
</dbReference>